<keyword evidence="5" id="KW-0811">Translocation</keyword>
<accession>A0A336LUL8</accession>
<dbReference type="EMBL" id="UFQT01000137">
    <property type="protein sequence ID" value="SSX20691.1"/>
    <property type="molecule type" value="Genomic_DNA"/>
</dbReference>
<keyword evidence="6" id="KW-0496">Mitochondrion</keyword>
<feature type="domain" description="CHCH" evidence="10">
    <location>
        <begin position="121"/>
        <end position="157"/>
    </location>
</feature>
<evidence type="ECO:0000256" key="2">
    <source>
        <dbReference type="ARBA" id="ARBA00022448"/>
    </source>
</evidence>
<reference evidence="11" key="1">
    <citation type="submission" date="2018-07" db="EMBL/GenBank/DDBJ databases">
        <authorList>
            <person name="Quirk P.G."/>
            <person name="Krulwich T.A."/>
        </authorList>
    </citation>
    <scope>NUCLEOTIDE SEQUENCE</scope>
</reference>
<keyword evidence="4" id="KW-0560">Oxidoreductase</keyword>
<dbReference type="PANTHER" id="PTHR21622:SF0">
    <property type="entry name" value="COILED-COIL-HELIX-COILED-COIL-HELIX DOMAIN CONTAINING 4"/>
    <property type="match status" value="1"/>
</dbReference>
<dbReference type="GO" id="GO:0005758">
    <property type="term" value="C:mitochondrial intermembrane space"/>
    <property type="evidence" value="ECO:0007669"/>
    <property type="project" value="TreeGrafter"/>
</dbReference>
<dbReference type="AlphaFoldDB" id="A0A336LUL8"/>
<organism evidence="11">
    <name type="scientific">Culicoides sonorensis</name>
    <name type="common">Biting midge</name>
    <dbReference type="NCBI Taxonomy" id="179676"/>
    <lineage>
        <taxon>Eukaryota</taxon>
        <taxon>Metazoa</taxon>
        <taxon>Ecdysozoa</taxon>
        <taxon>Arthropoda</taxon>
        <taxon>Hexapoda</taxon>
        <taxon>Insecta</taxon>
        <taxon>Pterygota</taxon>
        <taxon>Neoptera</taxon>
        <taxon>Endopterygota</taxon>
        <taxon>Diptera</taxon>
        <taxon>Nematocera</taxon>
        <taxon>Chironomoidea</taxon>
        <taxon>Ceratopogonidae</taxon>
        <taxon>Ceratopogoninae</taxon>
        <taxon>Culicoides</taxon>
        <taxon>Monoculicoides</taxon>
    </lineage>
</organism>
<evidence type="ECO:0000256" key="7">
    <source>
        <dbReference type="ARBA" id="ARBA00023157"/>
    </source>
</evidence>
<evidence type="ECO:0000259" key="10">
    <source>
        <dbReference type="Pfam" id="PF06747"/>
    </source>
</evidence>
<sequence>MGKIKKKFIQKLQASKVMSEYSYLEIVLTLKHQPEEIESAYIIGAIDHSLKQVFGEIDKSTNMSYGKSFGKDKIIFATKEDHNIPSTIELPPSEPSPGLLLANGEINWNCPCLGGMATGPCGVEFREAFSCFHYSEADPKGSDCFDNFQAMQDCFSKYPTVYNQNLDDSDQDPEKIPMEESKPANEYVDPMQEETLNKISEP</sequence>
<name>A0A336LUL8_CULSO</name>
<evidence type="ECO:0000256" key="6">
    <source>
        <dbReference type="ARBA" id="ARBA00023128"/>
    </source>
</evidence>
<evidence type="ECO:0000256" key="8">
    <source>
        <dbReference type="ARBA" id="ARBA00023284"/>
    </source>
</evidence>
<evidence type="ECO:0000256" key="1">
    <source>
        <dbReference type="ARBA" id="ARBA00004173"/>
    </source>
</evidence>
<evidence type="ECO:0000256" key="5">
    <source>
        <dbReference type="ARBA" id="ARBA00023010"/>
    </source>
</evidence>
<evidence type="ECO:0000256" key="9">
    <source>
        <dbReference type="SAM" id="MobiDB-lite"/>
    </source>
</evidence>
<dbReference type="PANTHER" id="PTHR21622">
    <property type="entry name" value="COILED-COIL-HELIX-COILED-COIL-HELIX DOMAIN CONTAINING 4"/>
    <property type="match status" value="1"/>
</dbReference>
<keyword evidence="3" id="KW-0653">Protein transport</keyword>
<evidence type="ECO:0000256" key="3">
    <source>
        <dbReference type="ARBA" id="ARBA00022927"/>
    </source>
</evidence>
<evidence type="ECO:0000256" key="4">
    <source>
        <dbReference type="ARBA" id="ARBA00023002"/>
    </source>
</evidence>
<proteinExistence type="predicted"/>
<protein>
    <submittedName>
        <fullName evidence="11">CSON002256 protein</fullName>
    </submittedName>
</protein>
<dbReference type="InterPro" id="IPR010625">
    <property type="entry name" value="CHCH"/>
</dbReference>
<dbReference type="InterPro" id="IPR039289">
    <property type="entry name" value="CHCHD4"/>
</dbReference>
<gene>
    <name evidence="11" type="primary">CSON002256</name>
</gene>
<comment type="subcellular location">
    <subcellularLocation>
        <location evidence="1">Mitochondrion</location>
    </subcellularLocation>
</comment>
<dbReference type="Pfam" id="PF06747">
    <property type="entry name" value="CHCH"/>
    <property type="match status" value="1"/>
</dbReference>
<keyword evidence="8" id="KW-0676">Redox-active center</keyword>
<keyword evidence="7" id="KW-1015">Disulfide bond</keyword>
<feature type="region of interest" description="Disordered" evidence="9">
    <location>
        <begin position="165"/>
        <end position="202"/>
    </location>
</feature>
<keyword evidence="2" id="KW-0813">Transport</keyword>
<dbReference type="PROSITE" id="PS51808">
    <property type="entry name" value="CHCH"/>
    <property type="match status" value="1"/>
</dbReference>
<feature type="compositionally biased region" description="Basic and acidic residues" evidence="9">
    <location>
        <begin position="172"/>
        <end position="183"/>
    </location>
</feature>
<dbReference type="VEuPathDB" id="VectorBase:CSON002256"/>
<dbReference type="GO" id="GO:0045041">
    <property type="term" value="P:protein import into mitochondrial intermembrane space"/>
    <property type="evidence" value="ECO:0007669"/>
    <property type="project" value="InterPro"/>
</dbReference>
<dbReference type="GO" id="GO:0015035">
    <property type="term" value="F:protein-disulfide reductase activity"/>
    <property type="evidence" value="ECO:0007669"/>
    <property type="project" value="InterPro"/>
</dbReference>
<dbReference type="Gene3D" id="1.10.287.2900">
    <property type="match status" value="1"/>
</dbReference>
<evidence type="ECO:0000313" key="11">
    <source>
        <dbReference type="EMBL" id="SSX20691.1"/>
    </source>
</evidence>